<keyword evidence="8" id="KW-1185">Reference proteome</keyword>
<dbReference type="InterPro" id="IPR036390">
    <property type="entry name" value="WH_DNA-bd_sf"/>
</dbReference>
<dbReference type="Pfam" id="PF01614">
    <property type="entry name" value="IclR_C"/>
    <property type="match status" value="1"/>
</dbReference>
<dbReference type="SUPFAM" id="SSF46785">
    <property type="entry name" value="Winged helix' DNA-binding domain"/>
    <property type="match status" value="1"/>
</dbReference>
<evidence type="ECO:0000259" key="6">
    <source>
        <dbReference type="PROSITE" id="PS51078"/>
    </source>
</evidence>
<reference evidence="7 8" key="1">
    <citation type="submission" date="2019-03" db="EMBL/GenBank/DDBJ databases">
        <title>Genomic features of bacteria from cold environments.</title>
        <authorList>
            <person name="Shen L."/>
        </authorList>
    </citation>
    <scope>NUCLEOTIDE SEQUENCE [LARGE SCALE GENOMIC DNA]</scope>
    <source>
        <strain evidence="8">T3246-1</strain>
    </source>
</reference>
<dbReference type="InterPro" id="IPR029016">
    <property type="entry name" value="GAF-like_dom_sf"/>
</dbReference>
<comment type="caution">
    <text evidence="7">The sequence shown here is derived from an EMBL/GenBank/DDBJ whole genome shotgun (WGS) entry which is preliminary data.</text>
</comment>
<keyword evidence="3" id="KW-0804">Transcription</keyword>
<organism evidence="7 8">
    <name type="scientific">Occultella glacieicola</name>
    <dbReference type="NCBI Taxonomy" id="2518684"/>
    <lineage>
        <taxon>Bacteria</taxon>
        <taxon>Bacillati</taxon>
        <taxon>Actinomycetota</taxon>
        <taxon>Actinomycetes</taxon>
        <taxon>Micrococcales</taxon>
        <taxon>Ruaniaceae</taxon>
        <taxon>Occultella</taxon>
    </lineage>
</organism>
<name>A0ABY2E5P6_9MICO</name>
<dbReference type="InterPro" id="IPR014757">
    <property type="entry name" value="Tscrpt_reg_IclR_C"/>
</dbReference>
<dbReference type="EMBL" id="SMNA01000003">
    <property type="protein sequence ID" value="TDE95915.1"/>
    <property type="molecule type" value="Genomic_DNA"/>
</dbReference>
<dbReference type="Gene3D" id="3.30.450.40">
    <property type="match status" value="1"/>
</dbReference>
<evidence type="ECO:0000259" key="5">
    <source>
        <dbReference type="PROSITE" id="PS51077"/>
    </source>
</evidence>
<dbReference type="Gene3D" id="1.10.10.10">
    <property type="entry name" value="Winged helix-like DNA-binding domain superfamily/Winged helix DNA-binding domain"/>
    <property type="match status" value="1"/>
</dbReference>
<accession>A0ABY2E5P6</accession>
<dbReference type="PANTHER" id="PTHR30136:SF24">
    <property type="entry name" value="HTH-TYPE TRANSCRIPTIONAL REPRESSOR ALLR"/>
    <property type="match status" value="1"/>
</dbReference>
<evidence type="ECO:0000256" key="2">
    <source>
        <dbReference type="ARBA" id="ARBA00023125"/>
    </source>
</evidence>
<protein>
    <submittedName>
        <fullName evidence="7">IclR family transcriptional regulator</fullName>
    </submittedName>
</protein>
<evidence type="ECO:0000256" key="3">
    <source>
        <dbReference type="ARBA" id="ARBA00023163"/>
    </source>
</evidence>
<feature type="region of interest" description="Disordered" evidence="4">
    <location>
        <begin position="1"/>
        <end position="25"/>
    </location>
</feature>
<dbReference type="SMART" id="SM00346">
    <property type="entry name" value="HTH_ICLR"/>
    <property type="match status" value="1"/>
</dbReference>
<dbReference type="InterPro" id="IPR005471">
    <property type="entry name" value="Tscrpt_reg_IclR_N"/>
</dbReference>
<feature type="domain" description="HTH iclR-type" evidence="5">
    <location>
        <begin position="26"/>
        <end position="87"/>
    </location>
</feature>
<dbReference type="Proteomes" id="UP000504882">
    <property type="component" value="Unassembled WGS sequence"/>
</dbReference>
<proteinExistence type="predicted"/>
<feature type="compositionally biased region" description="Polar residues" evidence="4">
    <location>
        <begin position="1"/>
        <end position="12"/>
    </location>
</feature>
<feature type="domain" description="IclR-ED" evidence="6">
    <location>
        <begin position="88"/>
        <end position="267"/>
    </location>
</feature>
<dbReference type="InterPro" id="IPR036388">
    <property type="entry name" value="WH-like_DNA-bd_sf"/>
</dbReference>
<dbReference type="PROSITE" id="PS51077">
    <property type="entry name" value="HTH_ICLR"/>
    <property type="match status" value="1"/>
</dbReference>
<evidence type="ECO:0000313" key="8">
    <source>
        <dbReference type="Proteomes" id="UP000504882"/>
    </source>
</evidence>
<dbReference type="Pfam" id="PF09339">
    <property type="entry name" value="HTH_IclR"/>
    <property type="match status" value="1"/>
</dbReference>
<evidence type="ECO:0000313" key="7">
    <source>
        <dbReference type="EMBL" id="TDE95915.1"/>
    </source>
</evidence>
<keyword evidence="2" id="KW-0238">DNA-binding</keyword>
<gene>
    <name evidence="7" type="ORF">EXU48_06570</name>
</gene>
<dbReference type="PROSITE" id="PS51078">
    <property type="entry name" value="ICLR_ED"/>
    <property type="match status" value="1"/>
</dbReference>
<sequence>MGSTDSTGSSGAPQPEPREKVASGQVQSVDRAIELLELMADAGGEAALSELAASTGLPLPTIHRLMRTLLSRGYVRQLPSRRYTLGPRLIRLGESAGRQLGAGARPYLTALAAELGETVNLAMIDRDMAVYVAQAASRHSMRMFTEVGRRVFTHATGVGKAVLAQLPDATVLEIVARVGMPAATPQTITDPQALLTELATIRERGYAIDDGEQEIGVRCFAVEVPGAPTPTALSISGPSARVGYDFAETAVPVLHRTAAELAKELISPGA</sequence>
<keyword evidence="1" id="KW-0805">Transcription regulation</keyword>
<evidence type="ECO:0000256" key="4">
    <source>
        <dbReference type="SAM" id="MobiDB-lite"/>
    </source>
</evidence>
<dbReference type="InterPro" id="IPR050707">
    <property type="entry name" value="HTH_MetabolicPath_Reg"/>
</dbReference>
<dbReference type="SUPFAM" id="SSF55781">
    <property type="entry name" value="GAF domain-like"/>
    <property type="match status" value="1"/>
</dbReference>
<dbReference type="RefSeq" id="WP_133106844.1">
    <property type="nucleotide sequence ID" value="NZ_SMNA01000003.1"/>
</dbReference>
<dbReference type="PANTHER" id="PTHR30136">
    <property type="entry name" value="HELIX-TURN-HELIX TRANSCRIPTIONAL REGULATOR, ICLR FAMILY"/>
    <property type="match status" value="1"/>
</dbReference>
<evidence type="ECO:0000256" key="1">
    <source>
        <dbReference type="ARBA" id="ARBA00023015"/>
    </source>
</evidence>